<dbReference type="AlphaFoldDB" id="A0A011VTQ0"/>
<evidence type="ECO:0008006" key="3">
    <source>
        <dbReference type="Google" id="ProtNLM"/>
    </source>
</evidence>
<dbReference type="PATRIC" id="fig|1341156.4.peg.2844"/>
<organism evidence="1 2">
    <name type="scientific">Ruminococcus albus SY3</name>
    <dbReference type="NCBI Taxonomy" id="1341156"/>
    <lineage>
        <taxon>Bacteria</taxon>
        <taxon>Bacillati</taxon>
        <taxon>Bacillota</taxon>
        <taxon>Clostridia</taxon>
        <taxon>Eubacteriales</taxon>
        <taxon>Oscillospiraceae</taxon>
        <taxon>Ruminococcus</taxon>
    </lineage>
</organism>
<evidence type="ECO:0000313" key="1">
    <source>
        <dbReference type="EMBL" id="EXM38626.1"/>
    </source>
</evidence>
<keyword evidence="2" id="KW-1185">Reference proteome</keyword>
<sequence>MRISYEKGDITLSDIDEVISLILSLSEKGMAEIWISEDSTDYPALVVLVNGRYACLNYFGNDDGDMYMSRCDENIEVTFNPGGIEWTAPADAVVSIEIAFACIRQFCENYKLPDCIEWQYGV</sequence>
<comment type="caution">
    <text evidence="1">The sequence shown here is derived from an EMBL/GenBank/DDBJ whole genome shotgun (WGS) entry which is preliminary data.</text>
</comment>
<dbReference type="Proteomes" id="UP000021369">
    <property type="component" value="Unassembled WGS sequence"/>
</dbReference>
<dbReference type="RefSeq" id="WP_037289826.1">
    <property type="nucleotide sequence ID" value="NZ_JEOB01000004.1"/>
</dbReference>
<gene>
    <name evidence="1" type="ORF">RASY3_16230</name>
</gene>
<protein>
    <recommendedName>
        <fullName evidence="3">Immunity protein Imm1</fullName>
    </recommendedName>
</protein>
<name>A0A011VTQ0_RUMAL</name>
<accession>A0A011VTQ0</accession>
<dbReference type="Pfam" id="PF14430">
    <property type="entry name" value="Imm1"/>
    <property type="match status" value="1"/>
</dbReference>
<dbReference type="InterPro" id="IPR025680">
    <property type="entry name" value="DddI"/>
</dbReference>
<reference evidence="1 2" key="1">
    <citation type="submission" date="2013-06" db="EMBL/GenBank/DDBJ databases">
        <title>Rumen cellulosomics: divergent fiber-degrading strategies revealed by comparative genome-wide analysis of six Ruminococcal strains.</title>
        <authorList>
            <person name="Dassa B."/>
            <person name="Borovok I."/>
            <person name="Lamed R."/>
            <person name="Flint H."/>
            <person name="Yeoman C.J."/>
            <person name="White B."/>
            <person name="Bayer E.A."/>
        </authorList>
    </citation>
    <scope>NUCLEOTIDE SEQUENCE [LARGE SCALE GENOMIC DNA]</scope>
    <source>
        <strain evidence="1 2">SY3</strain>
    </source>
</reference>
<dbReference type="EMBL" id="JEOB01000004">
    <property type="protein sequence ID" value="EXM38626.1"/>
    <property type="molecule type" value="Genomic_DNA"/>
</dbReference>
<proteinExistence type="predicted"/>
<evidence type="ECO:0000313" key="2">
    <source>
        <dbReference type="Proteomes" id="UP000021369"/>
    </source>
</evidence>